<gene>
    <name evidence="1" type="ORF">DLM77_00315</name>
</gene>
<proteinExistence type="predicted"/>
<dbReference type="Proteomes" id="UP000285569">
    <property type="component" value="Unassembled WGS sequence"/>
</dbReference>
<protein>
    <submittedName>
        <fullName evidence="1">Uncharacterized protein</fullName>
    </submittedName>
</protein>
<evidence type="ECO:0000313" key="2">
    <source>
        <dbReference type="Proteomes" id="UP000285569"/>
    </source>
</evidence>
<keyword evidence="2" id="KW-1185">Reference proteome</keyword>
<reference evidence="1 2" key="2">
    <citation type="journal article" date="2020" name="Int. J. Syst. Evol. Microbiol.">
        <title>Leptospira yasudae sp. nov. and Leptospira stimsonii sp. nov., two new species of the pathogenic group isolated from environmental sources.</title>
        <authorList>
            <person name="Casanovas-Massana A."/>
            <person name="Hamond C."/>
            <person name="Santos L.A."/>
            <person name="de Oliveira D."/>
            <person name="Hacker K.P."/>
            <person name="Balassiano I."/>
            <person name="Costa F."/>
            <person name="Medeiros M.A."/>
            <person name="Reis M.G."/>
            <person name="Ko A.I."/>
            <person name="Wunder E.A."/>
        </authorList>
    </citation>
    <scope>NUCLEOTIDE SEQUENCE [LARGE SCALE GENOMIC DNA]</scope>
    <source>
        <strain evidence="1 2">B21</strain>
    </source>
</reference>
<name>A0ABX9M788_9LEPT</name>
<dbReference type="EMBL" id="QHCR01000001">
    <property type="protein sequence ID" value="RHX81953.1"/>
    <property type="molecule type" value="Genomic_DNA"/>
</dbReference>
<sequence>MKSIERLRLISVRFKSVDFVHAERRRLVRIFISVYIRVLQETNSSIINFNPQKSSVYKSQS</sequence>
<organism evidence="1 2">
    <name type="scientific">Leptospira yasudae</name>
    <dbReference type="NCBI Taxonomy" id="2202201"/>
    <lineage>
        <taxon>Bacteria</taxon>
        <taxon>Pseudomonadati</taxon>
        <taxon>Spirochaetota</taxon>
        <taxon>Spirochaetia</taxon>
        <taxon>Leptospirales</taxon>
        <taxon>Leptospiraceae</taxon>
        <taxon>Leptospira</taxon>
    </lineage>
</organism>
<accession>A0ABX9M788</accession>
<reference evidence="2" key="1">
    <citation type="submission" date="2018-05" db="EMBL/GenBank/DDBJ databases">
        <title>Leptospira yasudae sp. nov. and Leptospira stimsonii sp. nov., two pathogenic species of the genus Leptospira isolated from environmental sources.</title>
        <authorList>
            <person name="Casanovas-Massana A."/>
            <person name="Hamond C."/>
            <person name="Santos L.A."/>
            <person name="Hacker K.P."/>
            <person name="Balassiano I."/>
            <person name="Medeiros M.A."/>
            <person name="Reis M.G."/>
            <person name="Ko A.I."/>
            <person name="Wunder E.A."/>
        </authorList>
    </citation>
    <scope>NUCLEOTIDE SEQUENCE [LARGE SCALE GENOMIC DNA]</scope>
    <source>
        <strain evidence="2">B21</strain>
    </source>
</reference>
<evidence type="ECO:0000313" key="1">
    <source>
        <dbReference type="EMBL" id="RHX81953.1"/>
    </source>
</evidence>
<comment type="caution">
    <text evidence="1">The sequence shown here is derived from an EMBL/GenBank/DDBJ whole genome shotgun (WGS) entry which is preliminary data.</text>
</comment>